<keyword evidence="2" id="KW-1185">Reference proteome</keyword>
<accession>A0A5M9GZI5</accession>
<sequence length="82" mass="9366">MSTLELQRLLIHRISEINDMAFLSAIKTILDAKANTIMFTLTPEQQEDISISRSEIKQGLFITQADLDLEMDAWLKNDNLVT</sequence>
<protein>
    <submittedName>
        <fullName evidence="1">Uncharacterized protein</fullName>
    </submittedName>
</protein>
<dbReference type="AlphaFoldDB" id="A0A5M9GZI5"/>
<dbReference type="OrthoDB" id="1122566at2"/>
<organism evidence="1 2">
    <name type="scientific">Arcticibacter tournemirensis</name>
    <dbReference type="NCBI Taxonomy" id="699437"/>
    <lineage>
        <taxon>Bacteria</taxon>
        <taxon>Pseudomonadati</taxon>
        <taxon>Bacteroidota</taxon>
        <taxon>Sphingobacteriia</taxon>
        <taxon>Sphingobacteriales</taxon>
        <taxon>Sphingobacteriaceae</taxon>
        <taxon>Arcticibacter</taxon>
    </lineage>
</organism>
<name>A0A5M9GZI5_9SPHI</name>
<evidence type="ECO:0000313" key="2">
    <source>
        <dbReference type="Proteomes" id="UP000322918"/>
    </source>
</evidence>
<dbReference type="RefSeq" id="WP_141815050.1">
    <property type="nucleotide sequence ID" value="NZ_VFPL01000001.1"/>
</dbReference>
<proteinExistence type="predicted"/>
<dbReference type="EMBL" id="VWNE01000034">
    <property type="protein sequence ID" value="KAA8478224.1"/>
    <property type="molecule type" value="Genomic_DNA"/>
</dbReference>
<reference evidence="1 2" key="1">
    <citation type="submission" date="2019-09" db="EMBL/GenBank/DDBJ databases">
        <title>Pararcticibacter amylolyticus gen. nov., sp. nov., isolated from a rottenly hemp rope, and reclassification of Pedobacter tournemirensis as Pararcticibacter tournemirensis comb. nov.</title>
        <authorList>
            <person name="Cai Y."/>
        </authorList>
    </citation>
    <scope>NUCLEOTIDE SEQUENCE [LARGE SCALE GENOMIC DNA]</scope>
    <source>
        <strain evidence="1 2">TF5-37.2-LB10</strain>
    </source>
</reference>
<dbReference type="Proteomes" id="UP000322918">
    <property type="component" value="Unassembled WGS sequence"/>
</dbReference>
<comment type="caution">
    <text evidence="1">The sequence shown here is derived from an EMBL/GenBank/DDBJ whole genome shotgun (WGS) entry which is preliminary data.</text>
</comment>
<gene>
    <name evidence="1" type="ORF">F1649_17970</name>
</gene>
<evidence type="ECO:0000313" key="1">
    <source>
        <dbReference type="EMBL" id="KAA8478224.1"/>
    </source>
</evidence>